<comment type="caution">
    <text evidence="1">The sequence shown here is derived from an EMBL/GenBank/DDBJ whole genome shotgun (WGS) entry which is preliminary data.</text>
</comment>
<name>A0ABN8A188_9BACI</name>
<accession>A0ABN8A188</accession>
<proteinExistence type="predicted"/>
<dbReference type="Proteomes" id="UP000789423">
    <property type="component" value="Unassembled WGS sequence"/>
</dbReference>
<dbReference type="RefSeq" id="WP_230576757.1">
    <property type="nucleotide sequence ID" value="NZ_CAKJTI010000040.1"/>
</dbReference>
<organism evidence="1 2">
    <name type="scientific">Bacillus rhizoplanae</name>
    <dbReference type="NCBI Taxonomy" id="2880966"/>
    <lineage>
        <taxon>Bacteria</taxon>
        <taxon>Bacillati</taxon>
        <taxon>Bacillota</taxon>
        <taxon>Bacilli</taxon>
        <taxon>Bacillales</taxon>
        <taxon>Bacillaceae</taxon>
        <taxon>Bacillus</taxon>
    </lineage>
</organism>
<evidence type="ECO:0000313" key="1">
    <source>
        <dbReference type="EMBL" id="CAG9614823.1"/>
    </source>
</evidence>
<evidence type="ECO:0000313" key="2">
    <source>
        <dbReference type="Proteomes" id="UP000789423"/>
    </source>
</evidence>
<gene>
    <name evidence="1" type="ORF">BACCIP111899_04056</name>
</gene>
<dbReference type="Pfam" id="PF06013">
    <property type="entry name" value="WXG100"/>
    <property type="match status" value="1"/>
</dbReference>
<dbReference type="SUPFAM" id="SSF140453">
    <property type="entry name" value="EsxAB dimer-like"/>
    <property type="match status" value="1"/>
</dbReference>
<reference evidence="1 2" key="1">
    <citation type="submission" date="2021-10" db="EMBL/GenBank/DDBJ databases">
        <authorList>
            <person name="Criscuolo A."/>
        </authorList>
    </citation>
    <scope>NUCLEOTIDE SEQUENCE [LARGE SCALE GENOMIC DNA]</scope>
    <source>
        <strain evidence="2">CIP 111899</strain>
    </source>
</reference>
<protein>
    <recommendedName>
        <fullName evidence="3">WXG100 family type VII secretion target</fullName>
    </recommendedName>
</protein>
<sequence length="101" mass="11089">MSGKEIEISGEGAANAVAYAQQIENSVKDALQQAKDLQATVTGSHWKGKTRDEFLCYLELIIQLNADVADALEDHTKALKNLDTHIQTFSNTSEVQTIKNL</sequence>
<keyword evidence="2" id="KW-1185">Reference proteome</keyword>
<dbReference type="EMBL" id="CAKJTI010000040">
    <property type="protein sequence ID" value="CAG9614823.1"/>
    <property type="molecule type" value="Genomic_DNA"/>
</dbReference>
<dbReference type="InterPro" id="IPR010310">
    <property type="entry name" value="T7SS_ESAT-6-like"/>
</dbReference>
<evidence type="ECO:0008006" key="3">
    <source>
        <dbReference type="Google" id="ProtNLM"/>
    </source>
</evidence>
<dbReference type="InterPro" id="IPR036689">
    <property type="entry name" value="ESAT-6-like_sf"/>
</dbReference>